<dbReference type="PIRSF" id="PIRSF006487">
    <property type="entry name" value="GcvT"/>
    <property type="match status" value="1"/>
</dbReference>
<comment type="caution">
    <text evidence="14">The sequence shown here is derived from an EMBL/GenBank/DDBJ whole genome shotgun (WGS) entry which is preliminary data.</text>
</comment>
<reference evidence="14" key="1">
    <citation type="journal article" date="2023" name="Science">
        <title>Genome structures resolve the early diversification of teleost fishes.</title>
        <authorList>
            <person name="Parey E."/>
            <person name="Louis A."/>
            <person name="Montfort J."/>
            <person name="Bouchez O."/>
            <person name="Roques C."/>
            <person name="Iampietro C."/>
            <person name="Lluch J."/>
            <person name="Castinel A."/>
            <person name="Donnadieu C."/>
            <person name="Desvignes T."/>
            <person name="Floi Bucao C."/>
            <person name="Jouanno E."/>
            <person name="Wen M."/>
            <person name="Mejri S."/>
            <person name="Dirks R."/>
            <person name="Jansen H."/>
            <person name="Henkel C."/>
            <person name="Chen W.J."/>
            <person name="Zahm M."/>
            <person name="Cabau C."/>
            <person name="Klopp C."/>
            <person name="Thompson A.W."/>
            <person name="Robinson-Rechavi M."/>
            <person name="Braasch I."/>
            <person name="Lecointre G."/>
            <person name="Bobe J."/>
            <person name="Postlethwait J.H."/>
            <person name="Berthelot C."/>
            <person name="Roest Crollius H."/>
            <person name="Guiguen Y."/>
        </authorList>
    </citation>
    <scope>NUCLEOTIDE SEQUENCE</scope>
    <source>
        <strain evidence="14">WJC10195</strain>
    </source>
</reference>
<dbReference type="FunFam" id="3.30.1360.120:FF:000014">
    <property type="entry name" value="Aminomethyltransferase"/>
    <property type="match status" value="1"/>
</dbReference>
<dbReference type="InterPro" id="IPR029043">
    <property type="entry name" value="GcvT/YgfZ_C"/>
</dbReference>
<dbReference type="OrthoDB" id="10263536at2759"/>
<keyword evidence="5 11" id="KW-0032">Aminotransferase</keyword>
<dbReference type="InterPro" id="IPR006223">
    <property type="entry name" value="GcvT"/>
</dbReference>
<dbReference type="InterPro" id="IPR028896">
    <property type="entry name" value="GcvT/YgfZ/DmdA"/>
</dbReference>
<dbReference type="InterPro" id="IPR013977">
    <property type="entry name" value="GcvT_C"/>
</dbReference>
<proteinExistence type="inferred from homology"/>
<evidence type="ECO:0000256" key="9">
    <source>
        <dbReference type="ARBA" id="ARBA00047665"/>
    </source>
</evidence>
<dbReference type="EC" id="2.1.2.10" evidence="11"/>
<evidence type="ECO:0000256" key="7">
    <source>
        <dbReference type="ARBA" id="ARBA00022946"/>
    </source>
</evidence>
<evidence type="ECO:0000256" key="5">
    <source>
        <dbReference type="ARBA" id="ARBA00022576"/>
    </source>
</evidence>
<dbReference type="Pfam" id="PF08669">
    <property type="entry name" value="GCV_T_C"/>
    <property type="match status" value="1"/>
</dbReference>
<keyword evidence="7 11" id="KW-0809">Transit peptide</keyword>
<evidence type="ECO:0000256" key="8">
    <source>
        <dbReference type="ARBA" id="ARBA00023128"/>
    </source>
</evidence>
<dbReference type="FunFam" id="4.10.1250.10:FF:000002">
    <property type="entry name" value="Aminomethyltransferase"/>
    <property type="match status" value="1"/>
</dbReference>
<feature type="binding site" evidence="10">
    <location>
        <position position="242"/>
    </location>
    <ligand>
        <name>substrate</name>
    </ligand>
</feature>
<comment type="similarity">
    <text evidence="3 11">Belongs to the GcvT family.</text>
</comment>
<evidence type="ECO:0000256" key="4">
    <source>
        <dbReference type="ARBA" id="ARBA00011690"/>
    </source>
</evidence>
<dbReference type="GO" id="GO:0008483">
    <property type="term" value="F:transaminase activity"/>
    <property type="evidence" value="ECO:0007669"/>
    <property type="project" value="UniProtKB-KW"/>
</dbReference>
<dbReference type="GO" id="GO:0006546">
    <property type="term" value="P:glycine catabolic process"/>
    <property type="evidence" value="ECO:0007669"/>
    <property type="project" value="InterPro"/>
</dbReference>
<keyword evidence="6 11" id="KW-0808">Transferase</keyword>
<dbReference type="EMBL" id="JAINUF010000003">
    <property type="protein sequence ID" value="KAJ8370829.1"/>
    <property type="molecule type" value="Genomic_DNA"/>
</dbReference>
<evidence type="ECO:0000313" key="15">
    <source>
        <dbReference type="Proteomes" id="UP001152622"/>
    </source>
</evidence>
<keyword evidence="15" id="KW-1185">Reference proteome</keyword>
<dbReference type="PANTHER" id="PTHR43757:SF16">
    <property type="entry name" value="AMINOMETHYLTRANSFERASE, MITOCHONDRIAL"/>
    <property type="match status" value="1"/>
</dbReference>
<gene>
    <name evidence="14" type="ORF">SKAU_G00108570</name>
</gene>
<dbReference type="GO" id="GO:0005960">
    <property type="term" value="C:glycine cleavage complex"/>
    <property type="evidence" value="ECO:0007669"/>
    <property type="project" value="InterPro"/>
</dbReference>
<organism evidence="14 15">
    <name type="scientific">Synaphobranchus kaupii</name>
    <name type="common">Kaup's arrowtooth eel</name>
    <dbReference type="NCBI Taxonomy" id="118154"/>
    <lineage>
        <taxon>Eukaryota</taxon>
        <taxon>Metazoa</taxon>
        <taxon>Chordata</taxon>
        <taxon>Craniata</taxon>
        <taxon>Vertebrata</taxon>
        <taxon>Euteleostomi</taxon>
        <taxon>Actinopterygii</taxon>
        <taxon>Neopterygii</taxon>
        <taxon>Teleostei</taxon>
        <taxon>Anguilliformes</taxon>
        <taxon>Synaphobranchidae</taxon>
        <taxon>Synaphobranchus</taxon>
    </lineage>
</organism>
<evidence type="ECO:0000313" key="14">
    <source>
        <dbReference type="EMBL" id="KAJ8370829.1"/>
    </source>
</evidence>
<dbReference type="Gene3D" id="3.30.70.1400">
    <property type="entry name" value="Aminomethyltransferase beta-barrel domains"/>
    <property type="match status" value="1"/>
</dbReference>
<dbReference type="SUPFAM" id="SSF101790">
    <property type="entry name" value="Aminomethyltransferase beta-barrel domain"/>
    <property type="match status" value="1"/>
</dbReference>
<feature type="domain" description="Aminomethyltransferase C-terminal" evidence="13">
    <location>
        <begin position="329"/>
        <end position="405"/>
    </location>
</feature>
<dbReference type="Gene3D" id="2.40.30.110">
    <property type="entry name" value="Aminomethyltransferase beta-barrel domains"/>
    <property type="match status" value="1"/>
</dbReference>
<keyword evidence="8 11" id="KW-0496">Mitochondrion</keyword>
<dbReference type="InterPro" id="IPR027266">
    <property type="entry name" value="TrmE/GcvT-like"/>
</dbReference>
<comment type="subcellular location">
    <subcellularLocation>
        <location evidence="2 11">Mitochondrion</location>
    </subcellularLocation>
</comment>
<evidence type="ECO:0000256" key="3">
    <source>
        <dbReference type="ARBA" id="ARBA00008609"/>
    </source>
</evidence>
<feature type="domain" description="GCVT N-terminal" evidence="12">
    <location>
        <begin position="48"/>
        <end position="304"/>
    </location>
</feature>
<evidence type="ECO:0000259" key="13">
    <source>
        <dbReference type="Pfam" id="PF08669"/>
    </source>
</evidence>
<sequence>MFPMMASASRFGFALRVPRESLRNVILGAARQERHASSSESTLKKTELFEFHQQQGGKMVEFAGWSMPVQYKDSHIKSHMHTRNHCSIFDVSHMLQTKIHGKDRVKFIESLIVGDVAELKDNQGTLSLFTNEKGGIQDDLIVTRTDQGYLYVVSNAGCADKDSAHMEARLKEFKAAGHDADMEYLDESLIALQGPSMAQVLQPGLSDDLSKLTFMTSILTPVFGIQGCRVTRCGYTGEDGVEISVPRSGVVALVEKLLTNSEVRLAGLGARDSLRLEAGLCLYGNDIDENTTPVEASLVWTIGKRRRQAKDFPGAEMIVPQIKAKTKTKRVGLVSTGPPVRQHTPILSPEGKIIGEVTSGCPSPCLKQNVAMGYVEAGFSKSGTPLQVEVRKKRVNAVVSKMPFVPTNYYTGQ</sequence>
<dbReference type="PANTHER" id="PTHR43757">
    <property type="entry name" value="AMINOMETHYLTRANSFERASE"/>
    <property type="match status" value="1"/>
</dbReference>
<protein>
    <recommendedName>
        <fullName evidence="11">Aminomethyltransferase</fullName>
        <ecNumber evidence="11">2.1.2.10</ecNumber>
    </recommendedName>
    <alternativeName>
        <fullName evidence="11">Glycine cleavage system T protein</fullName>
    </alternativeName>
</protein>
<accession>A0A9Q1G0N1</accession>
<dbReference type="NCBIfam" id="TIGR00528">
    <property type="entry name" value="gcvT"/>
    <property type="match status" value="1"/>
</dbReference>
<dbReference type="InterPro" id="IPR006222">
    <property type="entry name" value="GCVT_N"/>
</dbReference>
<evidence type="ECO:0000256" key="6">
    <source>
        <dbReference type="ARBA" id="ARBA00022679"/>
    </source>
</evidence>
<evidence type="ECO:0000259" key="12">
    <source>
        <dbReference type="Pfam" id="PF01571"/>
    </source>
</evidence>
<dbReference type="NCBIfam" id="NF001567">
    <property type="entry name" value="PRK00389.1"/>
    <property type="match status" value="1"/>
</dbReference>
<evidence type="ECO:0000256" key="11">
    <source>
        <dbReference type="RuleBase" id="RU003981"/>
    </source>
</evidence>
<dbReference type="FunFam" id="3.30.70.1400:FF:000001">
    <property type="entry name" value="Aminomethyltransferase"/>
    <property type="match status" value="1"/>
</dbReference>
<dbReference type="Gene3D" id="4.10.1250.10">
    <property type="entry name" value="Aminomethyltransferase fragment"/>
    <property type="match status" value="1"/>
</dbReference>
<dbReference type="FunFam" id="2.40.30.110:FF:000002">
    <property type="entry name" value="Aminomethyltransferase"/>
    <property type="match status" value="1"/>
</dbReference>
<dbReference type="AlphaFoldDB" id="A0A9Q1G0N1"/>
<comment type="catalytic activity">
    <reaction evidence="9 11">
        <text>N(6)-[(R)-S(8)-aminomethyldihydrolipoyl]-L-lysyl-[protein] + (6S)-5,6,7,8-tetrahydrofolate = N(6)-[(R)-dihydrolipoyl]-L-lysyl-[protein] + (6R)-5,10-methylene-5,6,7,8-tetrahydrofolate + NH4(+)</text>
        <dbReference type="Rhea" id="RHEA:16945"/>
        <dbReference type="Rhea" id="RHEA-COMP:10475"/>
        <dbReference type="Rhea" id="RHEA-COMP:10492"/>
        <dbReference type="ChEBI" id="CHEBI:15636"/>
        <dbReference type="ChEBI" id="CHEBI:28938"/>
        <dbReference type="ChEBI" id="CHEBI:57453"/>
        <dbReference type="ChEBI" id="CHEBI:83100"/>
        <dbReference type="ChEBI" id="CHEBI:83143"/>
        <dbReference type="EC" id="2.1.2.10"/>
    </reaction>
</comment>
<evidence type="ECO:0000256" key="2">
    <source>
        <dbReference type="ARBA" id="ARBA00004173"/>
    </source>
</evidence>
<name>A0A9Q1G0N1_SYNKA</name>
<dbReference type="GO" id="GO:0004047">
    <property type="term" value="F:aminomethyltransferase activity"/>
    <property type="evidence" value="ECO:0007669"/>
    <property type="project" value="UniProtKB-EC"/>
</dbReference>
<dbReference type="Proteomes" id="UP001152622">
    <property type="component" value="Chromosome 3"/>
</dbReference>
<dbReference type="SUPFAM" id="SSF103025">
    <property type="entry name" value="Folate-binding domain"/>
    <property type="match status" value="1"/>
</dbReference>
<dbReference type="Pfam" id="PF01571">
    <property type="entry name" value="GCV_T"/>
    <property type="match status" value="1"/>
</dbReference>
<dbReference type="GO" id="GO:0005739">
    <property type="term" value="C:mitochondrion"/>
    <property type="evidence" value="ECO:0007669"/>
    <property type="project" value="UniProtKB-SubCell"/>
</dbReference>
<comment type="subunit">
    <text evidence="4 11">The glycine cleavage system is composed of four proteins: P, T, L and H.</text>
</comment>
<evidence type="ECO:0000256" key="10">
    <source>
        <dbReference type="PIRSR" id="PIRSR006487-1"/>
    </source>
</evidence>
<comment type="function">
    <text evidence="1 11">The glycine cleavage system catalyzes the degradation of glycine.</text>
</comment>
<dbReference type="Gene3D" id="3.30.1360.120">
    <property type="entry name" value="Probable tRNA modification gtpase trme, domain 1"/>
    <property type="match status" value="1"/>
</dbReference>
<evidence type="ECO:0000256" key="1">
    <source>
        <dbReference type="ARBA" id="ARBA00003631"/>
    </source>
</evidence>